<feature type="domain" description="Nitroreductase" evidence="6">
    <location>
        <begin position="68"/>
        <end position="148"/>
    </location>
</feature>
<dbReference type="GO" id="GO:0016491">
    <property type="term" value="F:oxidoreductase activity"/>
    <property type="evidence" value="ECO:0007669"/>
    <property type="project" value="UniProtKB-KW"/>
</dbReference>
<dbReference type="InterPro" id="IPR029479">
    <property type="entry name" value="Nitroreductase"/>
</dbReference>
<accession>A0A9D1W5L0</accession>
<dbReference type="CDD" id="cd02150">
    <property type="entry name" value="nitroreductase"/>
    <property type="match status" value="1"/>
</dbReference>
<dbReference type="PANTHER" id="PTHR43673">
    <property type="entry name" value="NAD(P)H NITROREDUCTASE YDGI-RELATED"/>
    <property type="match status" value="1"/>
</dbReference>
<dbReference type="Pfam" id="PF00881">
    <property type="entry name" value="Nitroreductase"/>
    <property type="match status" value="2"/>
</dbReference>
<evidence type="ECO:0000313" key="7">
    <source>
        <dbReference type="EMBL" id="HIX52893.1"/>
    </source>
</evidence>
<keyword evidence="3" id="KW-0285">Flavoprotein</keyword>
<organism evidence="7 8">
    <name type="scientific">Candidatus Lachnoclostridium stercoripullorum</name>
    <dbReference type="NCBI Taxonomy" id="2838635"/>
    <lineage>
        <taxon>Bacteria</taxon>
        <taxon>Bacillati</taxon>
        <taxon>Bacillota</taxon>
        <taxon>Clostridia</taxon>
        <taxon>Lachnospirales</taxon>
        <taxon>Lachnospiraceae</taxon>
    </lineage>
</organism>
<evidence type="ECO:0000259" key="6">
    <source>
        <dbReference type="Pfam" id="PF00881"/>
    </source>
</evidence>
<evidence type="ECO:0000256" key="4">
    <source>
        <dbReference type="ARBA" id="ARBA00022643"/>
    </source>
</evidence>
<feature type="domain" description="Nitroreductase" evidence="6">
    <location>
        <begin position="7"/>
        <end position="62"/>
    </location>
</feature>
<gene>
    <name evidence="7" type="ORF">IAA28_08835</name>
</gene>
<evidence type="ECO:0000256" key="3">
    <source>
        <dbReference type="ARBA" id="ARBA00022630"/>
    </source>
</evidence>
<comment type="caution">
    <text evidence="7">The sequence shown here is derived from an EMBL/GenBank/DDBJ whole genome shotgun (WGS) entry which is preliminary data.</text>
</comment>
<dbReference type="Proteomes" id="UP000886780">
    <property type="component" value="Unassembled WGS sequence"/>
</dbReference>
<dbReference type="AlphaFoldDB" id="A0A9D1W5L0"/>
<reference evidence="7" key="2">
    <citation type="submission" date="2021-04" db="EMBL/GenBank/DDBJ databases">
        <authorList>
            <person name="Gilroy R."/>
        </authorList>
    </citation>
    <scope>NUCLEOTIDE SEQUENCE</scope>
    <source>
        <strain evidence="7">ChiGjej4B4-12881</strain>
    </source>
</reference>
<evidence type="ECO:0000256" key="5">
    <source>
        <dbReference type="ARBA" id="ARBA00023002"/>
    </source>
</evidence>
<dbReference type="PANTHER" id="PTHR43673:SF2">
    <property type="entry name" value="NITROREDUCTASE"/>
    <property type="match status" value="1"/>
</dbReference>
<reference evidence="7" key="1">
    <citation type="journal article" date="2021" name="PeerJ">
        <title>Extensive microbial diversity within the chicken gut microbiome revealed by metagenomics and culture.</title>
        <authorList>
            <person name="Gilroy R."/>
            <person name="Ravi A."/>
            <person name="Getino M."/>
            <person name="Pursley I."/>
            <person name="Horton D.L."/>
            <person name="Alikhan N.F."/>
            <person name="Baker D."/>
            <person name="Gharbi K."/>
            <person name="Hall N."/>
            <person name="Watson M."/>
            <person name="Adriaenssens E.M."/>
            <person name="Foster-Nyarko E."/>
            <person name="Jarju S."/>
            <person name="Secka A."/>
            <person name="Antonio M."/>
            <person name="Oren A."/>
            <person name="Chaudhuri R.R."/>
            <person name="La Ragione R."/>
            <person name="Hildebrand F."/>
            <person name="Pallen M.J."/>
        </authorList>
    </citation>
    <scope>NUCLEOTIDE SEQUENCE</scope>
    <source>
        <strain evidence="7">ChiGjej4B4-12881</strain>
    </source>
</reference>
<name>A0A9D1W5L0_9FIRM</name>
<evidence type="ECO:0000256" key="2">
    <source>
        <dbReference type="ARBA" id="ARBA00007118"/>
    </source>
</evidence>
<comment type="similarity">
    <text evidence="2">Belongs to the nitroreductase family.</text>
</comment>
<comment type="cofactor">
    <cofactor evidence="1">
        <name>FMN</name>
        <dbReference type="ChEBI" id="CHEBI:58210"/>
    </cofactor>
</comment>
<keyword evidence="4" id="KW-0288">FMN</keyword>
<sequence length="169" mass="18968">MNTLEAIKKRRSIRKYVKGAEIPAEDMRQILEAAMLAPSARNCRPWEFAVIRNRAAMERIMEISPYTKMMETASAAIVVCGILKNDKGEDNAFWMEDCGAAIQNMLLAALELGYGTCWCGLYPSEERYKQMQELIGADTIPMAVIAVGVADEEPAQRGHYDEARVKFID</sequence>
<evidence type="ECO:0000313" key="8">
    <source>
        <dbReference type="Proteomes" id="UP000886780"/>
    </source>
</evidence>
<keyword evidence="5" id="KW-0560">Oxidoreductase</keyword>
<dbReference type="SUPFAM" id="SSF55469">
    <property type="entry name" value="FMN-dependent nitroreductase-like"/>
    <property type="match status" value="1"/>
</dbReference>
<protein>
    <submittedName>
        <fullName evidence="7">Nitroreductase family protein</fullName>
    </submittedName>
</protein>
<proteinExistence type="inferred from homology"/>
<evidence type="ECO:0000256" key="1">
    <source>
        <dbReference type="ARBA" id="ARBA00001917"/>
    </source>
</evidence>
<dbReference type="InterPro" id="IPR000415">
    <property type="entry name" value="Nitroreductase-like"/>
</dbReference>
<dbReference type="EMBL" id="DXEU01000157">
    <property type="protein sequence ID" value="HIX52893.1"/>
    <property type="molecule type" value="Genomic_DNA"/>
</dbReference>
<dbReference type="Gene3D" id="3.40.109.10">
    <property type="entry name" value="NADH Oxidase"/>
    <property type="match status" value="1"/>
</dbReference>